<dbReference type="OrthoDB" id="6252103at2759"/>
<sequence length="208" mass="22942">MLLCCCVQQAETSPGCAGARWNPEPRLQPRSRPSSFTSQTPWSYCHMSTTLPRSARERNDVIRVVPCLVTADAGAGKTWRYLPLEVRSRLVLPSVKLLGEPEPARAGSTRVVGLLDRNRRRSVSGPLGASLADRSPAGGNEPQRAEQQQVAQPTHTPGWQHPYVNIFKHVKVEEWKKSAKEGDVSSHTVTTATHCPARDALLYPRTLC</sequence>
<dbReference type="AlphaFoldDB" id="A0A4Z2EFQ8"/>
<feature type="region of interest" description="Disordered" evidence="1">
    <location>
        <begin position="16"/>
        <end position="39"/>
    </location>
</feature>
<feature type="compositionally biased region" description="Polar residues" evidence="1">
    <location>
        <begin position="145"/>
        <end position="157"/>
    </location>
</feature>
<keyword evidence="3" id="KW-1185">Reference proteome</keyword>
<gene>
    <name evidence="2" type="primary">wdr90_4</name>
    <name evidence="2" type="ORF">EYF80_062124</name>
</gene>
<evidence type="ECO:0000313" key="3">
    <source>
        <dbReference type="Proteomes" id="UP000314294"/>
    </source>
</evidence>
<comment type="caution">
    <text evidence="2">The sequence shown here is derived from an EMBL/GenBank/DDBJ whole genome shotgun (WGS) entry which is preliminary data.</text>
</comment>
<evidence type="ECO:0000313" key="2">
    <source>
        <dbReference type="EMBL" id="TNN27729.1"/>
    </source>
</evidence>
<feature type="region of interest" description="Disordered" evidence="1">
    <location>
        <begin position="122"/>
        <end position="161"/>
    </location>
</feature>
<dbReference type="EMBL" id="SRLO01007819">
    <property type="protein sequence ID" value="TNN27729.1"/>
    <property type="molecule type" value="Genomic_DNA"/>
</dbReference>
<protein>
    <submittedName>
        <fullName evidence="2">WD repeat-containing protein 90</fullName>
    </submittedName>
</protein>
<organism evidence="2 3">
    <name type="scientific">Liparis tanakae</name>
    <name type="common">Tanaka's snailfish</name>
    <dbReference type="NCBI Taxonomy" id="230148"/>
    <lineage>
        <taxon>Eukaryota</taxon>
        <taxon>Metazoa</taxon>
        <taxon>Chordata</taxon>
        <taxon>Craniata</taxon>
        <taxon>Vertebrata</taxon>
        <taxon>Euteleostomi</taxon>
        <taxon>Actinopterygii</taxon>
        <taxon>Neopterygii</taxon>
        <taxon>Teleostei</taxon>
        <taxon>Neoteleostei</taxon>
        <taxon>Acanthomorphata</taxon>
        <taxon>Eupercaria</taxon>
        <taxon>Perciformes</taxon>
        <taxon>Cottioidei</taxon>
        <taxon>Cottales</taxon>
        <taxon>Liparidae</taxon>
        <taxon>Liparis</taxon>
    </lineage>
</organism>
<name>A0A4Z2EFQ8_9TELE</name>
<accession>A0A4Z2EFQ8</accession>
<proteinExistence type="predicted"/>
<reference evidence="2 3" key="1">
    <citation type="submission" date="2019-03" db="EMBL/GenBank/DDBJ databases">
        <title>First draft genome of Liparis tanakae, snailfish: a comprehensive survey of snailfish specific genes.</title>
        <authorList>
            <person name="Kim W."/>
            <person name="Song I."/>
            <person name="Jeong J.-H."/>
            <person name="Kim D."/>
            <person name="Kim S."/>
            <person name="Ryu S."/>
            <person name="Song J.Y."/>
            <person name="Lee S.K."/>
        </authorList>
    </citation>
    <scope>NUCLEOTIDE SEQUENCE [LARGE SCALE GENOMIC DNA]</scope>
    <source>
        <tissue evidence="2">Muscle</tissue>
    </source>
</reference>
<dbReference type="Proteomes" id="UP000314294">
    <property type="component" value="Unassembled WGS sequence"/>
</dbReference>
<evidence type="ECO:0000256" key="1">
    <source>
        <dbReference type="SAM" id="MobiDB-lite"/>
    </source>
</evidence>